<organism evidence="2 3">
    <name type="scientific">Methanimicrococcus hacksteinii</name>
    <dbReference type="NCBI Taxonomy" id="3028293"/>
    <lineage>
        <taxon>Archaea</taxon>
        <taxon>Methanobacteriati</taxon>
        <taxon>Methanobacteriota</taxon>
        <taxon>Stenosarchaea group</taxon>
        <taxon>Methanomicrobia</taxon>
        <taxon>Methanosarcinales</taxon>
        <taxon>Methanosarcinaceae</taxon>
        <taxon>Methanimicrococcus</taxon>
    </lineage>
</organism>
<accession>A0ABU3VNG5</accession>
<keyword evidence="1" id="KW-0472">Membrane</keyword>
<gene>
    <name evidence="2" type="ORF">MmiAt1_04880</name>
</gene>
<evidence type="ECO:0000313" key="3">
    <source>
        <dbReference type="Proteomes" id="UP001272052"/>
    </source>
</evidence>
<evidence type="ECO:0000256" key="1">
    <source>
        <dbReference type="SAM" id="Phobius"/>
    </source>
</evidence>
<comment type="caution">
    <text evidence="2">The sequence shown here is derived from an EMBL/GenBank/DDBJ whole genome shotgun (WGS) entry which is preliminary data.</text>
</comment>
<sequence>MKHRFFSTLKNPNSVFYLSCSYDVVFLVLSGVQVCRKFENRCFGLKQIQQTPLQITNFGRREAANEIVIWRGLSKKNENLKEKP</sequence>
<dbReference type="Proteomes" id="UP001272052">
    <property type="component" value="Unassembled WGS sequence"/>
</dbReference>
<proteinExistence type="predicted"/>
<dbReference type="EMBL" id="JAWDKC010000011">
    <property type="protein sequence ID" value="MDV0444938.1"/>
    <property type="molecule type" value="Genomic_DNA"/>
</dbReference>
<evidence type="ECO:0000313" key="2">
    <source>
        <dbReference type="EMBL" id="MDV0444938.1"/>
    </source>
</evidence>
<keyword evidence="1" id="KW-0812">Transmembrane</keyword>
<feature type="transmembrane region" description="Helical" evidence="1">
    <location>
        <begin position="15"/>
        <end position="35"/>
    </location>
</feature>
<keyword evidence="1" id="KW-1133">Transmembrane helix</keyword>
<protein>
    <submittedName>
        <fullName evidence="2">Uncharacterized protein</fullName>
    </submittedName>
</protein>
<keyword evidence="3" id="KW-1185">Reference proteome</keyword>
<name>A0ABU3VNG5_9EURY</name>
<reference evidence="2 3" key="1">
    <citation type="submission" date="2023-06" db="EMBL/GenBank/DDBJ databases">
        <title>Genome sequence of Methanimicrococcus sp. At1.</title>
        <authorList>
            <person name="Protasov E."/>
            <person name="Platt K."/>
            <person name="Poehlein A."/>
            <person name="Daniel R."/>
            <person name="Brune A."/>
        </authorList>
    </citation>
    <scope>NUCLEOTIDE SEQUENCE [LARGE SCALE GENOMIC DNA]</scope>
    <source>
        <strain evidence="2 3">At1</strain>
    </source>
</reference>